<organism evidence="4 5">
    <name type="scientific">Candidatus Omnitrophus magneticus</name>
    <dbReference type="NCBI Taxonomy" id="1609969"/>
    <lineage>
        <taxon>Bacteria</taxon>
        <taxon>Pseudomonadati</taxon>
        <taxon>Candidatus Omnitrophota</taxon>
        <taxon>Candidatus Omnitrophus</taxon>
    </lineage>
</organism>
<dbReference type="SUPFAM" id="SSF49764">
    <property type="entry name" value="HSP20-like chaperones"/>
    <property type="match status" value="1"/>
</dbReference>
<evidence type="ECO:0000259" key="3">
    <source>
        <dbReference type="PROSITE" id="PS01031"/>
    </source>
</evidence>
<evidence type="ECO:0000313" key="5">
    <source>
        <dbReference type="Proteomes" id="UP000033428"/>
    </source>
</evidence>
<comment type="similarity">
    <text evidence="1 2">Belongs to the small heat shock protein (HSP20) family.</text>
</comment>
<comment type="caution">
    <text evidence="4">The sequence shown here is derived from an EMBL/GenBank/DDBJ whole genome shotgun (WGS) entry which is preliminary data.</text>
</comment>
<reference evidence="4 5" key="1">
    <citation type="submission" date="2015-02" db="EMBL/GenBank/DDBJ databases">
        <title>Single-cell genomics of uncultivated deep-branching MTB reveals a conserved set of magnetosome genes.</title>
        <authorList>
            <person name="Kolinko S."/>
            <person name="Richter M."/>
            <person name="Glockner F.O."/>
            <person name="Brachmann A."/>
            <person name="Schuler D."/>
        </authorList>
    </citation>
    <scope>NUCLEOTIDE SEQUENCE [LARGE SCALE GENOMIC DNA]</scope>
    <source>
        <strain evidence="4">SKK-01</strain>
    </source>
</reference>
<feature type="domain" description="SHSP" evidence="3">
    <location>
        <begin position="97"/>
        <end position="214"/>
    </location>
</feature>
<dbReference type="InterPro" id="IPR031107">
    <property type="entry name" value="Small_HSP"/>
</dbReference>
<evidence type="ECO:0000256" key="2">
    <source>
        <dbReference type="RuleBase" id="RU003616"/>
    </source>
</evidence>
<dbReference type="Gene3D" id="2.60.40.790">
    <property type="match status" value="1"/>
</dbReference>
<dbReference type="InterPro" id="IPR008978">
    <property type="entry name" value="HSP20-like_chaperone"/>
</dbReference>
<proteinExistence type="inferred from homology"/>
<protein>
    <submittedName>
        <fullName evidence="4">Heat shock protein Hsp20</fullName>
    </submittedName>
</protein>
<dbReference type="Proteomes" id="UP000033428">
    <property type="component" value="Unassembled WGS sequence"/>
</dbReference>
<evidence type="ECO:0000256" key="1">
    <source>
        <dbReference type="PROSITE-ProRule" id="PRU00285"/>
    </source>
</evidence>
<dbReference type="PANTHER" id="PTHR11527">
    <property type="entry name" value="HEAT-SHOCK PROTEIN 20 FAMILY MEMBER"/>
    <property type="match status" value="1"/>
</dbReference>
<dbReference type="AlphaFoldDB" id="A0A0F0CMN7"/>
<accession>A0A0F0CMN7</accession>
<evidence type="ECO:0000313" key="4">
    <source>
        <dbReference type="EMBL" id="KJJ84618.1"/>
    </source>
</evidence>
<keyword evidence="5" id="KW-1185">Reference proteome</keyword>
<gene>
    <name evidence="4" type="ORF">OMAG_001518</name>
</gene>
<keyword evidence="4" id="KW-0346">Stress response</keyword>
<dbReference type="InterPro" id="IPR002068">
    <property type="entry name" value="A-crystallin/Hsp20_dom"/>
</dbReference>
<sequence length="221" mass="24645">MKLNKILLVLCVGMAIALLIQSSYLLGMKHNNENSKLTGNKFDPKAVLARKNSQVIDDSVILNPLLEMQKMRRSMNRMFNDTFSRFEDMYGTNGASKSDVVFEPDVDVKENDNSYLVVVDVPGVDKNSIHIDAKPNSVTISGEREIENEVKDEAQGIYKLERSFGSFSRTIPLVQTIDPNKVEANSAEGVLMVKLPKVNPEKEALEDGVKVLVTDKQVKQS</sequence>
<dbReference type="Pfam" id="PF00011">
    <property type="entry name" value="HSP20"/>
    <property type="match status" value="1"/>
</dbReference>
<dbReference type="PROSITE" id="PS01031">
    <property type="entry name" value="SHSP"/>
    <property type="match status" value="1"/>
</dbReference>
<dbReference type="EMBL" id="JYNY01000321">
    <property type="protein sequence ID" value="KJJ84618.1"/>
    <property type="molecule type" value="Genomic_DNA"/>
</dbReference>
<dbReference type="CDD" id="cd06464">
    <property type="entry name" value="ACD_sHsps-like"/>
    <property type="match status" value="1"/>
</dbReference>
<name>A0A0F0CMN7_9BACT</name>